<proteinExistence type="inferred from homology"/>
<evidence type="ECO:0000256" key="5">
    <source>
        <dbReference type="ARBA" id="ARBA00023125"/>
    </source>
</evidence>
<keyword evidence="5 7" id="KW-0238">DNA-binding</keyword>
<dbReference type="InterPro" id="IPR043135">
    <property type="entry name" value="Fur_C"/>
</dbReference>
<evidence type="ECO:0000256" key="3">
    <source>
        <dbReference type="ARBA" id="ARBA00022833"/>
    </source>
</evidence>
<keyword evidence="6 7" id="KW-0804">Transcription</keyword>
<comment type="subunit">
    <text evidence="7">Homodimer.</text>
</comment>
<name>A0ABV0M1L1_9HYPH</name>
<protein>
    <recommendedName>
        <fullName evidence="7">Ferric uptake regulation protein</fullName>
    </recommendedName>
</protein>
<accession>A0ABV0M1L1</accession>
<dbReference type="EMBL" id="JBEAAL010000007">
    <property type="protein sequence ID" value="MEQ1405744.1"/>
    <property type="molecule type" value="Genomic_DNA"/>
</dbReference>
<dbReference type="InterPro" id="IPR002481">
    <property type="entry name" value="FUR"/>
</dbReference>
<keyword evidence="3 7" id="KW-0862">Zinc</keyword>
<keyword evidence="7" id="KW-0963">Cytoplasm</keyword>
<keyword evidence="7" id="KW-0479">Metal-binding</keyword>
<gene>
    <name evidence="7" type="primary">fur</name>
    <name evidence="8" type="ORF">ABK249_12445</name>
</gene>
<dbReference type="Gene3D" id="1.10.10.10">
    <property type="entry name" value="Winged helix-like DNA-binding domain superfamily/Winged helix DNA-binding domain"/>
    <property type="match status" value="1"/>
</dbReference>
<keyword evidence="9" id="KW-1185">Reference proteome</keyword>
<reference evidence="8 9" key="1">
    <citation type="submission" date="2024-05" db="EMBL/GenBank/DDBJ databases">
        <title>Neorhizobium sp. Rsf11, a plant growth promoting and heavy metal resistant PAH-degrader.</title>
        <authorList>
            <person name="Golubev S.N."/>
            <person name="Muratova A.Y."/>
            <person name="Markelova M.I."/>
        </authorList>
    </citation>
    <scope>NUCLEOTIDE SEQUENCE [LARGE SCALE GENOMIC DNA]</scope>
    <source>
        <strain evidence="8 9">Rsf11</strain>
    </source>
</reference>
<dbReference type="Proteomes" id="UP001496627">
    <property type="component" value="Unassembled WGS sequence"/>
</dbReference>
<sequence length="145" mass="15820">MNAPVSSPASTPALTKNQSLVFEVLNRSDAPMSAYTILDKLRDHGFRAPLQVYRALDKLTEFGMVHRLESLNAFVACAHPNSECCSTGHGHHGTVAFAICESCGHVFEFHDHQVDHRLGDWAKGKGFKPAKTTIEIRGLCEACAA</sequence>
<evidence type="ECO:0000256" key="1">
    <source>
        <dbReference type="ARBA" id="ARBA00007957"/>
    </source>
</evidence>
<keyword evidence="4 7" id="KW-0805">Transcription regulation</keyword>
<dbReference type="Pfam" id="PF01475">
    <property type="entry name" value="FUR"/>
    <property type="match status" value="1"/>
</dbReference>
<evidence type="ECO:0000256" key="6">
    <source>
        <dbReference type="ARBA" id="ARBA00023163"/>
    </source>
</evidence>
<dbReference type="RefSeq" id="WP_037148474.1">
    <property type="nucleotide sequence ID" value="NZ_JBEAAL010000007.1"/>
</dbReference>
<comment type="subcellular location">
    <subcellularLocation>
        <location evidence="7">Cytoplasm</location>
    </subcellularLocation>
</comment>
<comment type="similarity">
    <text evidence="1 7">Belongs to the Fur family.</text>
</comment>
<keyword evidence="2 7" id="KW-0678">Repressor</keyword>
<dbReference type="CDD" id="cd07153">
    <property type="entry name" value="Fur_like"/>
    <property type="match status" value="1"/>
</dbReference>
<dbReference type="Gene3D" id="3.30.1490.190">
    <property type="match status" value="1"/>
</dbReference>
<dbReference type="InterPro" id="IPR036390">
    <property type="entry name" value="WH_DNA-bd_sf"/>
</dbReference>
<dbReference type="InterPro" id="IPR036388">
    <property type="entry name" value="WH-like_DNA-bd_sf"/>
</dbReference>
<dbReference type="PANTHER" id="PTHR33202:SF6">
    <property type="entry name" value="ZINC UPTAKE REGULATION PROTEIN"/>
    <property type="match status" value="1"/>
</dbReference>
<evidence type="ECO:0000256" key="2">
    <source>
        <dbReference type="ARBA" id="ARBA00022491"/>
    </source>
</evidence>
<evidence type="ECO:0000313" key="9">
    <source>
        <dbReference type="Proteomes" id="UP001496627"/>
    </source>
</evidence>
<evidence type="ECO:0000313" key="8">
    <source>
        <dbReference type="EMBL" id="MEQ1405744.1"/>
    </source>
</evidence>
<keyword evidence="7" id="KW-0408">Iron</keyword>
<comment type="caution">
    <text evidence="8">The sequence shown here is derived from an EMBL/GenBank/DDBJ whole genome shotgun (WGS) entry which is preliminary data.</text>
</comment>
<organism evidence="8 9">
    <name type="scientific">Neorhizobium phenanthreniclasticum</name>
    <dbReference type="NCBI Taxonomy" id="3157917"/>
    <lineage>
        <taxon>Bacteria</taxon>
        <taxon>Pseudomonadati</taxon>
        <taxon>Pseudomonadota</taxon>
        <taxon>Alphaproteobacteria</taxon>
        <taxon>Hyphomicrobiales</taxon>
        <taxon>Rhizobiaceae</taxon>
        <taxon>Rhizobium/Agrobacterium group</taxon>
        <taxon>Neorhizobium</taxon>
    </lineage>
</organism>
<dbReference type="PANTHER" id="PTHR33202">
    <property type="entry name" value="ZINC UPTAKE REGULATION PROTEIN"/>
    <property type="match status" value="1"/>
</dbReference>
<dbReference type="SUPFAM" id="SSF46785">
    <property type="entry name" value="Winged helix' DNA-binding domain"/>
    <property type="match status" value="1"/>
</dbReference>
<evidence type="ECO:0000256" key="7">
    <source>
        <dbReference type="RuleBase" id="RU364037"/>
    </source>
</evidence>
<evidence type="ECO:0000256" key="4">
    <source>
        <dbReference type="ARBA" id="ARBA00023015"/>
    </source>
</evidence>